<reference evidence="2" key="1">
    <citation type="journal article" date="2011" name="Environ. Microbiol.">
        <title>Time-series analyses of Monterey Bay coastal microbial picoplankton using a 'genome proxy' microarray.</title>
        <authorList>
            <person name="Rich V.I."/>
            <person name="Pham V.D."/>
            <person name="Eppley J."/>
            <person name="Shi Y."/>
            <person name="DeLong E.F."/>
        </authorList>
    </citation>
    <scope>NUCLEOTIDE SEQUENCE</scope>
</reference>
<protein>
    <submittedName>
        <fullName evidence="2">Glycerophosphoryl diester phosphodiesterase</fullName>
    </submittedName>
</protein>
<dbReference type="PROSITE" id="PS51704">
    <property type="entry name" value="GP_PDE"/>
    <property type="match status" value="1"/>
</dbReference>
<dbReference type="InterPro" id="IPR030395">
    <property type="entry name" value="GP_PDE_dom"/>
</dbReference>
<feature type="domain" description="GP-PDE" evidence="1">
    <location>
        <begin position="7"/>
        <end position="242"/>
    </location>
</feature>
<accession>E0XPF6</accession>
<dbReference type="Pfam" id="PF03009">
    <property type="entry name" value="GDPD"/>
    <property type="match status" value="1"/>
</dbReference>
<dbReference type="GO" id="GO:0006629">
    <property type="term" value="P:lipid metabolic process"/>
    <property type="evidence" value="ECO:0007669"/>
    <property type="project" value="InterPro"/>
</dbReference>
<evidence type="ECO:0000259" key="1">
    <source>
        <dbReference type="PROSITE" id="PS51704"/>
    </source>
</evidence>
<name>E0XPF6_9BACT</name>
<dbReference type="SUPFAM" id="SSF51695">
    <property type="entry name" value="PLC-like phosphodiesterases"/>
    <property type="match status" value="1"/>
</dbReference>
<dbReference type="PANTHER" id="PTHR46211:SF1">
    <property type="entry name" value="GLYCEROPHOSPHODIESTER PHOSPHODIESTERASE, CYTOPLASMIC"/>
    <property type="match status" value="1"/>
</dbReference>
<organism evidence="2">
    <name type="scientific">uncultured bacterium HF0070_11A08</name>
    <dbReference type="NCBI Taxonomy" id="710812"/>
    <lineage>
        <taxon>Bacteria</taxon>
        <taxon>environmental samples</taxon>
    </lineage>
</organism>
<dbReference type="EMBL" id="GU474834">
    <property type="protein sequence ID" value="ADI16297.1"/>
    <property type="molecule type" value="Genomic_DNA"/>
</dbReference>
<dbReference type="AlphaFoldDB" id="E0XPF6"/>
<sequence>MPLFEDHFISAHRGASGAFPENTLLAFNEAARAGVRSIETDLSLLADDSFAVFHDATLGRTVTGDAPIGSFDRASLANLDAGVWRNTAFAGAPVPALADLLSWQKETDIGLNLEIKCHDQDYRRHAAALTCALAEVDPEMTLISSFDARCLAAIMLELPEFARALIADKIPNDWRNIADQLQLDGFHLNHENLTVDQVGAIHEGGLAVRCYTVNDAADVEKLRGYGVDLVMTDWPGKFIKFDNRFGQAGL</sequence>
<dbReference type="Gene3D" id="3.20.20.190">
    <property type="entry name" value="Phosphatidylinositol (PI) phosphodiesterase"/>
    <property type="match status" value="1"/>
</dbReference>
<dbReference type="InterPro" id="IPR017946">
    <property type="entry name" value="PLC-like_Pdiesterase_TIM-brl"/>
</dbReference>
<dbReference type="PANTHER" id="PTHR46211">
    <property type="entry name" value="GLYCEROPHOSPHORYL DIESTER PHOSPHODIESTERASE"/>
    <property type="match status" value="1"/>
</dbReference>
<dbReference type="GO" id="GO:0008081">
    <property type="term" value="F:phosphoric diester hydrolase activity"/>
    <property type="evidence" value="ECO:0007669"/>
    <property type="project" value="InterPro"/>
</dbReference>
<evidence type="ECO:0000313" key="2">
    <source>
        <dbReference type="EMBL" id="ADI16297.1"/>
    </source>
</evidence>
<proteinExistence type="predicted"/>